<keyword evidence="2" id="KW-0539">Nucleus</keyword>
<dbReference type="Pfam" id="PF02136">
    <property type="entry name" value="NTF2"/>
    <property type="match status" value="1"/>
</dbReference>
<comment type="subcellular location">
    <subcellularLocation>
        <location evidence="2">Cytoplasm</location>
    </subcellularLocation>
    <subcellularLocation>
        <location evidence="2">Nucleus</location>
    </subcellularLocation>
</comment>
<dbReference type="STRING" id="102285.A0A0R3TAF2"/>
<feature type="domain" description="NTF2" evidence="3">
    <location>
        <begin position="15"/>
        <end position="126"/>
    </location>
</feature>
<dbReference type="PROSITE" id="PS50177">
    <property type="entry name" value="NTF2_DOMAIN"/>
    <property type="match status" value="1"/>
</dbReference>
<name>A0A0R3TAF2_RODNA</name>
<sequence>MDAYFSQFPLDFESIGSAFVNAYYGKLQQNRTDVADMYHDCALMSYEGLKIQGKQNILKHIESLSWKTIKVEVSTCDFQPVDNGYLVFVNGKLKVDGAEKDLPFSEFFLLKRMNNAVLILHSIFRLNLHNF</sequence>
<comment type="function">
    <text evidence="2">Has a role in nuclear-cytoplasmic transport of proteins and mRNAs.</text>
</comment>
<evidence type="ECO:0000313" key="5">
    <source>
        <dbReference type="Proteomes" id="UP000278807"/>
    </source>
</evidence>
<dbReference type="GO" id="GO:0006606">
    <property type="term" value="P:protein import into nucleus"/>
    <property type="evidence" value="ECO:0007669"/>
    <property type="project" value="UniProtKB-ARBA"/>
</dbReference>
<dbReference type="InterPro" id="IPR045875">
    <property type="entry name" value="NTF2"/>
</dbReference>
<dbReference type="GO" id="GO:0005635">
    <property type="term" value="C:nuclear envelope"/>
    <property type="evidence" value="ECO:0007669"/>
    <property type="project" value="UniProtKB-ARBA"/>
</dbReference>
<keyword evidence="2" id="KW-0813">Transport</keyword>
<reference evidence="4 5" key="2">
    <citation type="submission" date="2018-11" db="EMBL/GenBank/DDBJ databases">
        <authorList>
            <consortium name="Pathogen Informatics"/>
        </authorList>
    </citation>
    <scope>NUCLEOTIDE SEQUENCE [LARGE SCALE GENOMIC DNA]</scope>
</reference>
<evidence type="ECO:0000313" key="4">
    <source>
        <dbReference type="EMBL" id="VDN99898.1"/>
    </source>
</evidence>
<dbReference type="EMBL" id="UZAE01002613">
    <property type="protein sequence ID" value="VDN99898.1"/>
    <property type="molecule type" value="Genomic_DNA"/>
</dbReference>
<organism evidence="6">
    <name type="scientific">Rodentolepis nana</name>
    <name type="common">Dwarf tapeworm</name>
    <name type="synonym">Hymenolepis nana</name>
    <dbReference type="NCBI Taxonomy" id="102285"/>
    <lineage>
        <taxon>Eukaryota</taxon>
        <taxon>Metazoa</taxon>
        <taxon>Spiralia</taxon>
        <taxon>Lophotrochozoa</taxon>
        <taxon>Platyhelminthes</taxon>
        <taxon>Cestoda</taxon>
        <taxon>Eucestoda</taxon>
        <taxon>Cyclophyllidea</taxon>
        <taxon>Hymenolepididae</taxon>
        <taxon>Rodentolepis</taxon>
    </lineage>
</organism>
<dbReference type="FunFam" id="3.10.450.50:FF:000005">
    <property type="entry name" value="Nuclear transport factor 2"/>
    <property type="match status" value="1"/>
</dbReference>
<proteinExistence type="predicted"/>
<protein>
    <recommendedName>
        <fullName evidence="2">NTF2-related export protein</fullName>
    </recommendedName>
</protein>
<reference evidence="6" key="1">
    <citation type="submission" date="2017-02" db="UniProtKB">
        <authorList>
            <consortium name="WormBaseParasite"/>
        </authorList>
    </citation>
    <scope>IDENTIFICATION</scope>
</reference>
<evidence type="ECO:0000313" key="6">
    <source>
        <dbReference type="WBParaSite" id="HNAJ_0000404101-mRNA-1"/>
    </source>
</evidence>
<dbReference type="SUPFAM" id="SSF54427">
    <property type="entry name" value="NTF2-like"/>
    <property type="match status" value="1"/>
</dbReference>
<dbReference type="WBParaSite" id="HNAJ_0000404101-mRNA-1">
    <property type="protein sequence ID" value="HNAJ_0000404101-mRNA-1"/>
    <property type="gene ID" value="HNAJ_0000404101"/>
</dbReference>
<dbReference type="AlphaFoldDB" id="A0A0R3TAF2"/>
<dbReference type="CDD" id="cd00780">
    <property type="entry name" value="NTF2"/>
    <property type="match status" value="1"/>
</dbReference>
<keyword evidence="5" id="KW-1185">Reference proteome</keyword>
<dbReference type="InterPro" id="IPR018222">
    <property type="entry name" value="Nuclear_transport_factor_2_euk"/>
</dbReference>
<dbReference type="InterPro" id="IPR002075">
    <property type="entry name" value="NTF2_dom"/>
</dbReference>
<dbReference type="InterPro" id="IPR032710">
    <property type="entry name" value="NTF2-like_dom_sf"/>
</dbReference>
<dbReference type="OrthoDB" id="6507044at2759"/>
<dbReference type="GO" id="GO:0051028">
    <property type="term" value="P:mRNA transport"/>
    <property type="evidence" value="ECO:0007669"/>
    <property type="project" value="UniProtKB-UniRule"/>
</dbReference>
<evidence type="ECO:0000256" key="2">
    <source>
        <dbReference type="RuleBase" id="RU369002"/>
    </source>
</evidence>
<dbReference type="PANTHER" id="PTHR12612">
    <property type="entry name" value="NUCLEAR TRANSPORT FACTOR 2"/>
    <property type="match status" value="1"/>
</dbReference>
<dbReference type="Gene3D" id="3.10.450.50">
    <property type="match status" value="1"/>
</dbReference>
<gene>
    <name evidence="4" type="ORF">HNAJ_LOCUS4039</name>
</gene>
<evidence type="ECO:0000256" key="1">
    <source>
        <dbReference type="ARBA" id="ARBA00022490"/>
    </source>
</evidence>
<evidence type="ECO:0000259" key="3">
    <source>
        <dbReference type="PROSITE" id="PS50177"/>
    </source>
</evidence>
<keyword evidence="1 2" id="KW-0963">Cytoplasm</keyword>
<accession>A0A0R3TAF2</accession>
<dbReference type="GO" id="GO:0005737">
    <property type="term" value="C:cytoplasm"/>
    <property type="evidence" value="ECO:0007669"/>
    <property type="project" value="UniProtKB-SubCell"/>
</dbReference>
<dbReference type="Proteomes" id="UP000278807">
    <property type="component" value="Unassembled WGS sequence"/>
</dbReference>
<keyword evidence="2" id="KW-0653">Protein transport</keyword>